<dbReference type="PRINTS" id="PR00501">
    <property type="entry name" value="KELCHREPEAT"/>
</dbReference>
<dbReference type="Pfam" id="PF01344">
    <property type="entry name" value="Kelch_1"/>
    <property type="match status" value="5"/>
</dbReference>
<dbReference type="Pfam" id="PF07707">
    <property type="entry name" value="BACK"/>
    <property type="match status" value="1"/>
</dbReference>
<proteinExistence type="predicted"/>
<keyword evidence="2" id="KW-0677">Repeat</keyword>
<evidence type="ECO:0000259" key="3">
    <source>
        <dbReference type="PROSITE" id="PS50097"/>
    </source>
</evidence>
<dbReference type="InterPro" id="IPR011333">
    <property type="entry name" value="SKP1/BTB/POZ_sf"/>
</dbReference>
<dbReference type="SUPFAM" id="SSF117281">
    <property type="entry name" value="Kelch motif"/>
    <property type="match status" value="1"/>
</dbReference>
<dbReference type="FunFam" id="1.25.40.420:FF:000001">
    <property type="entry name" value="Kelch-like family member 12"/>
    <property type="match status" value="1"/>
</dbReference>
<dbReference type="SMART" id="SM00612">
    <property type="entry name" value="Kelch"/>
    <property type="match status" value="5"/>
</dbReference>
<dbReference type="PROSITE" id="PS50097">
    <property type="entry name" value="BTB"/>
    <property type="match status" value="1"/>
</dbReference>
<dbReference type="InterPro" id="IPR006652">
    <property type="entry name" value="Kelch_1"/>
</dbReference>
<evidence type="ECO:0000313" key="5">
    <source>
        <dbReference type="Proteomes" id="UP000694620"/>
    </source>
</evidence>
<evidence type="ECO:0000313" key="4">
    <source>
        <dbReference type="Ensembl" id="ENSECRP00000028792.1"/>
    </source>
</evidence>
<reference evidence="4" key="1">
    <citation type="submission" date="2021-06" db="EMBL/GenBank/DDBJ databases">
        <authorList>
            <consortium name="Wellcome Sanger Institute Data Sharing"/>
        </authorList>
    </citation>
    <scope>NUCLEOTIDE SEQUENCE [LARGE SCALE GENOMIC DNA]</scope>
</reference>
<dbReference type="InterPro" id="IPR011705">
    <property type="entry name" value="BACK"/>
</dbReference>
<dbReference type="Gene3D" id="1.25.40.420">
    <property type="match status" value="1"/>
</dbReference>
<sequence>MESQIPAVNYSVLNELRLEGSFFDVVICASGVEFPAHKNVLCCCSPYFRTLFSKGLNQKNDKVYNIQGISSKMMEMIIIFAYTQTVPVTRDNVEQLMAVANHFNVSGLLQICSDFLEAHLHLHNCIGICRLAYYYSCPKLRISAFEFILQKFEELVRVSEEFLQLTFAELCDIIERDELNVRNESLVFTAVLKWISHHPHDRNGFLTRLLSKVRLSLIDQDLFLDNVKNNEYVKNNKYCRSLVYIAFLQAMYDLSFNVSGASHCGYRSVHSRLPFSVLLSIGGWSGNRPTNAIEAYDSRAKVWTDVICEDGPPRGFLGTAYLKGYIYLIGGSSSLGFYNKVCSFDPVKKVWQEVAPMHTCRGYVSVVVLNDLIYAMGGYDGFTRFNTVEKYNSDTNQWTLLSAMHEHRSDASATTLHGKVRCHECLREKLRTRSLVLADQMLLLVLLQIYICGGFDGDSCVNSVEAYNPVTDTWRTVPSMITPRSNFGIETMEGLLYIVGGFDGFSTSAKVESYNKETNEWKEVPDMNTDRSEFSCCVLSGLPNIREYVVYREPPAPVNLSMESKIPALRSGEVEC</sequence>
<reference evidence="4" key="3">
    <citation type="submission" date="2025-09" db="UniProtKB">
        <authorList>
            <consortium name="Ensembl"/>
        </authorList>
    </citation>
    <scope>IDENTIFICATION</scope>
</reference>
<dbReference type="SMART" id="SM00875">
    <property type="entry name" value="BACK"/>
    <property type="match status" value="1"/>
</dbReference>
<dbReference type="Gene3D" id="3.30.710.10">
    <property type="entry name" value="Potassium Channel Kv1.1, Chain A"/>
    <property type="match status" value="1"/>
</dbReference>
<dbReference type="GeneTree" id="ENSGT00940000154664"/>
<dbReference type="Gene3D" id="2.120.10.80">
    <property type="entry name" value="Kelch-type beta propeller"/>
    <property type="match status" value="2"/>
</dbReference>
<dbReference type="AlphaFoldDB" id="A0A8C4T8N3"/>
<dbReference type="SUPFAM" id="SSF54695">
    <property type="entry name" value="POZ domain"/>
    <property type="match status" value="1"/>
</dbReference>
<dbReference type="InterPro" id="IPR000210">
    <property type="entry name" value="BTB/POZ_dom"/>
</dbReference>
<evidence type="ECO:0000256" key="2">
    <source>
        <dbReference type="ARBA" id="ARBA00022737"/>
    </source>
</evidence>
<accession>A0A8C4T8N3</accession>
<keyword evidence="1" id="KW-0880">Kelch repeat</keyword>
<name>A0A8C4T8N3_ERPCA</name>
<dbReference type="InterPro" id="IPR015915">
    <property type="entry name" value="Kelch-typ_b-propeller"/>
</dbReference>
<evidence type="ECO:0000256" key="1">
    <source>
        <dbReference type="ARBA" id="ARBA00022441"/>
    </source>
</evidence>
<protein>
    <recommendedName>
        <fullName evidence="3">BTB domain-containing protein</fullName>
    </recommendedName>
</protein>
<dbReference type="Ensembl" id="ENSECRT00000029404.1">
    <property type="protein sequence ID" value="ENSECRP00000028792.1"/>
    <property type="gene ID" value="ENSECRG00000019483.1"/>
</dbReference>
<organism evidence="4 5">
    <name type="scientific">Erpetoichthys calabaricus</name>
    <name type="common">Rope fish</name>
    <name type="synonym">Calamoichthys calabaricus</name>
    <dbReference type="NCBI Taxonomy" id="27687"/>
    <lineage>
        <taxon>Eukaryota</taxon>
        <taxon>Metazoa</taxon>
        <taxon>Chordata</taxon>
        <taxon>Craniata</taxon>
        <taxon>Vertebrata</taxon>
        <taxon>Euteleostomi</taxon>
        <taxon>Actinopterygii</taxon>
        <taxon>Polypteriformes</taxon>
        <taxon>Polypteridae</taxon>
        <taxon>Erpetoichthys</taxon>
    </lineage>
</organism>
<reference evidence="4" key="2">
    <citation type="submission" date="2025-08" db="UniProtKB">
        <authorList>
            <consortium name="Ensembl"/>
        </authorList>
    </citation>
    <scope>IDENTIFICATION</scope>
</reference>
<dbReference type="PANTHER" id="PTHR24412">
    <property type="entry name" value="KELCH PROTEIN"/>
    <property type="match status" value="1"/>
</dbReference>
<dbReference type="PANTHER" id="PTHR24412:SF172">
    <property type="entry name" value="KELCH-LIKE PROTEIN 10"/>
    <property type="match status" value="1"/>
</dbReference>
<dbReference type="CDD" id="cd18450">
    <property type="entry name" value="BACK_KLHL10"/>
    <property type="match status" value="1"/>
</dbReference>
<keyword evidence="5" id="KW-1185">Reference proteome</keyword>
<feature type="domain" description="BTB" evidence="3">
    <location>
        <begin position="23"/>
        <end position="90"/>
    </location>
</feature>
<dbReference type="SMART" id="SM00225">
    <property type="entry name" value="BTB"/>
    <property type="match status" value="1"/>
</dbReference>
<dbReference type="Proteomes" id="UP000694620">
    <property type="component" value="Chromosome 15"/>
</dbReference>
<dbReference type="Pfam" id="PF00651">
    <property type="entry name" value="BTB"/>
    <property type="match status" value="1"/>
</dbReference>